<reference evidence="2 3" key="2">
    <citation type="submission" date="2013-02" db="EMBL/GenBank/DDBJ databases">
        <title>The Genome Sequence of Plasmodium falciparum Vietnam Oak-Knoll (FVO).</title>
        <authorList>
            <consortium name="The Broad Institute Genome Sequencing Platform"/>
            <consortium name="The Broad Institute Genome Sequencing Center for Infectious Disease"/>
            <person name="Neafsey D."/>
            <person name="Cheeseman I."/>
            <person name="Volkman S."/>
            <person name="Adams J."/>
            <person name="Walker B."/>
            <person name="Young S.K."/>
            <person name="Zeng Q."/>
            <person name="Gargeya S."/>
            <person name="Fitzgerald M."/>
            <person name="Haas B."/>
            <person name="Abouelleil A."/>
            <person name="Alvarado L."/>
            <person name="Arachchi H.M."/>
            <person name="Berlin A.M."/>
            <person name="Chapman S.B."/>
            <person name="Dewar J."/>
            <person name="Goldberg J."/>
            <person name="Griggs A."/>
            <person name="Gujja S."/>
            <person name="Hansen M."/>
            <person name="Howarth C."/>
            <person name="Imamovic A."/>
            <person name="Larimer J."/>
            <person name="McCowan C."/>
            <person name="Murphy C."/>
            <person name="Neiman D."/>
            <person name="Pearson M."/>
            <person name="Priest M."/>
            <person name="Roberts A."/>
            <person name="Saif S."/>
            <person name="Shea T."/>
            <person name="Sisk P."/>
            <person name="Sykes S."/>
            <person name="Wortman J."/>
            <person name="Nusbaum C."/>
            <person name="Birren B."/>
        </authorList>
    </citation>
    <scope>NUCLEOTIDE SEQUENCE [LARGE SCALE GENOMIC DNA]</scope>
    <source>
        <strain evidence="3">Vietnam Oak-Knoll (FVO)</strain>
    </source>
</reference>
<dbReference type="GO" id="GO:0004305">
    <property type="term" value="F:ethanolamine kinase activity"/>
    <property type="evidence" value="ECO:0007669"/>
    <property type="project" value="TreeGrafter"/>
</dbReference>
<dbReference type="GO" id="GO:0004103">
    <property type="term" value="F:choline kinase activity"/>
    <property type="evidence" value="ECO:0007669"/>
    <property type="project" value="TreeGrafter"/>
</dbReference>
<sequence>MESKICDPIGLDKNKFRKVEEENEENSKIVENGQMTYNDDLEMFTTIQLNQEIDIRKNPFPLHMINQKNDIPLCAQEFSKLTDPLYIKKICLEKVHDWSRCNEDDVCVNQILSGLTNQLFEVSIKEDTAIEYRITRRHVLFRIYGKDVDALYNPLSEFEVYKTMSKYRIAPLLLNTFDGGRIEEWLYGDPLSIDDLKNKSILVGIANVLGKFHTLSRKRHLPEHWDKTPCVFKMMDRWRLAVSNYKNLDKVTLDINKYIQESHKFLKFIKIYTQIENIANDIVFCHNDLQENNIMNTNKCLRLIDFEYSGYNFLSADIANFFIETTIDYSYNAYPFFIINKKNYISYESRILFVTTYLSKYLDDSTAASDQDIIDQFLEAIEVQALGLHLIWAFWSIIRGYQTKSYNEFDFFLYAKERLKMYDEQKQYLMSKNIIKDYDD</sequence>
<dbReference type="Proteomes" id="UP000030690">
    <property type="component" value="Unassembled WGS sequence"/>
</dbReference>
<protein>
    <recommendedName>
        <fullName evidence="4">Choline kinase</fullName>
    </recommendedName>
</protein>
<dbReference type="GO" id="GO:0005737">
    <property type="term" value="C:cytoplasm"/>
    <property type="evidence" value="ECO:0007669"/>
    <property type="project" value="TreeGrafter"/>
</dbReference>
<dbReference type="Gene3D" id="3.30.200.20">
    <property type="entry name" value="Phosphorylase Kinase, domain 1"/>
    <property type="match status" value="1"/>
</dbReference>
<evidence type="ECO:0008006" key="4">
    <source>
        <dbReference type="Google" id="ProtNLM"/>
    </source>
</evidence>
<evidence type="ECO:0000256" key="1">
    <source>
        <dbReference type="ARBA" id="ARBA00038211"/>
    </source>
</evidence>
<dbReference type="PANTHER" id="PTHR22603">
    <property type="entry name" value="CHOLINE/ETHANOALAMINE KINASE"/>
    <property type="match status" value="1"/>
</dbReference>
<name>A0A024V0K2_PLAFA</name>
<dbReference type="FunFam" id="3.90.1200.10:FF:000015">
    <property type="entry name" value="Choline kinase"/>
    <property type="match status" value="1"/>
</dbReference>
<dbReference type="SMR" id="A0A024V0K2"/>
<organism evidence="2 3">
    <name type="scientific">Plasmodium falciparum Vietnam Oak-Knoll</name>
    <name type="common">FVO</name>
    <dbReference type="NCBI Taxonomy" id="1036723"/>
    <lineage>
        <taxon>Eukaryota</taxon>
        <taxon>Sar</taxon>
        <taxon>Alveolata</taxon>
        <taxon>Apicomplexa</taxon>
        <taxon>Aconoidasida</taxon>
        <taxon>Haemosporida</taxon>
        <taxon>Plasmodiidae</taxon>
        <taxon>Plasmodium</taxon>
        <taxon>Plasmodium (Laverania)</taxon>
    </lineage>
</organism>
<dbReference type="EMBL" id="KI925146">
    <property type="protein sequence ID" value="ETW16371.1"/>
    <property type="molecule type" value="Genomic_DNA"/>
</dbReference>
<comment type="similarity">
    <text evidence="1">Belongs to the choline/ethanolamine kinase family.</text>
</comment>
<evidence type="ECO:0000313" key="3">
    <source>
        <dbReference type="Proteomes" id="UP000030690"/>
    </source>
</evidence>
<dbReference type="OrthoDB" id="3649325at2759"/>
<dbReference type="SUPFAM" id="SSF56112">
    <property type="entry name" value="Protein kinase-like (PK-like)"/>
    <property type="match status" value="1"/>
</dbReference>
<evidence type="ECO:0000313" key="2">
    <source>
        <dbReference type="EMBL" id="ETW16371.1"/>
    </source>
</evidence>
<dbReference type="GO" id="GO:0006646">
    <property type="term" value="P:phosphatidylethanolamine biosynthetic process"/>
    <property type="evidence" value="ECO:0007669"/>
    <property type="project" value="TreeGrafter"/>
</dbReference>
<dbReference type="CDD" id="cd14021">
    <property type="entry name" value="ChoK-like_euk"/>
    <property type="match status" value="1"/>
</dbReference>
<gene>
    <name evidence="2" type="ORF">PFFVO_04628</name>
</gene>
<dbReference type="Gene3D" id="3.90.1200.10">
    <property type="match status" value="1"/>
</dbReference>
<dbReference type="PANTHER" id="PTHR22603:SF93">
    <property type="entry name" value="RE24176P"/>
    <property type="match status" value="1"/>
</dbReference>
<accession>A0A024V0K2</accession>
<dbReference type="AlphaFoldDB" id="A0A024V0K2"/>
<proteinExistence type="inferred from homology"/>
<dbReference type="InterPro" id="IPR011009">
    <property type="entry name" value="Kinase-like_dom_sf"/>
</dbReference>
<dbReference type="Pfam" id="PF01633">
    <property type="entry name" value="Choline_kinase"/>
    <property type="match status" value="1"/>
</dbReference>
<reference evidence="2 3" key="1">
    <citation type="submission" date="2013-02" db="EMBL/GenBank/DDBJ databases">
        <title>The Genome Annotation of Plasmodium falciparum Vietnam Oak-Knoll (FVO).</title>
        <authorList>
            <consortium name="The Broad Institute Genome Sequencing Platform"/>
            <consortium name="The Broad Institute Genome Sequencing Center for Infectious Disease"/>
            <person name="Neafsey D."/>
            <person name="Hoffman S."/>
            <person name="Volkman S."/>
            <person name="Rosenthal P."/>
            <person name="Walker B."/>
            <person name="Young S.K."/>
            <person name="Zeng Q."/>
            <person name="Gargeya S."/>
            <person name="Fitzgerald M."/>
            <person name="Haas B."/>
            <person name="Abouelleil A."/>
            <person name="Allen A.W."/>
            <person name="Alvarado L."/>
            <person name="Arachchi H.M."/>
            <person name="Berlin A.M."/>
            <person name="Chapman S.B."/>
            <person name="Gainer-Dewar J."/>
            <person name="Goldberg J."/>
            <person name="Griggs A."/>
            <person name="Gujja S."/>
            <person name="Hansen M."/>
            <person name="Howarth C."/>
            <person name="Imamovic A."/>
            <person name="Ireland A."/>
            <person name="Larimer J."/>
            <person name="McCowan C."/>
            <person name="Murphy C."/>
            <person name="Pearson M."/>
            <person name="Poon T.W."/>
            <person name="Priest M."/>
            <person name="Roberts A."/>
            <person name="Saif S."/>
            <person name="Shea T."/>
            <person name="Sisk P."/>
            <person name="Sykes S."/>
            <person name="Wortman J."/>
            <person name="Nusbaum C."/>
            <person name="Birren B."/>
        </authorList>
    </citation>
    <scope>NUCLEOTIDE SEQUENCE [LARGE SCALE GENOMIC DNA]</scope>
    <source>
        <strain evidence="3">Vietnam Oak-Knoll (FVO)</strain>
    </source>
</reference>